<dbReference type="AlphaFoldDB" id="A0A3N4LW95"/>
<feature type="modified residue" description="2',4',5'-topaquinone" evidence="8">
    <location>
        <position position="476"/>
    </location>
</feature>
<dbReference type="PROSITE" id="PS01164">
    <property type="entry name" value="COPPER_AMINE_OXID_1"/>
    <property type="match status" value="1"/>
</dbReference>
<feature type="domain" description="DUF1965" evidence="12">
    <location>
        <begin position="233"/>
        <end position="300"/>
    </location>
</feature>
<comment type="cofactor">
    <cofactor evidence="1">
        <name>Cu cation</name>
        <dbReference type="ChEBI" id="CHEBI:23378"/>
    </cofactor>
</comment>
<dbReference type="InterPro" id="IPR000269">
    <property type="entry name" value="Cu_amine_oxidase"/>
</dbReference>
<dbReference type="EMBL" id="ML121539">
    <property type="protein sequence ID" value="RPB24911.1"/>
    <property type="molecule type" value="Genomic_DNA"/>
</dbReference>
<evidence type="ECO:0000256" key="9">
    <source>
        <dbReference type="RuleBase" id="RU000672"/>
    </source>
</evidence>
<dbReference type="SUPFAM" id="SSF49998">
    <property type="entry name" value="Amine oxidase catalytic domain"/>
    <property type="match status" value="1"/>
</dbReference>
<dbReference type="EC" id="1.4.3.-" evidence="9"/>
<dbReference type="Pfam" id="PF02727">
    <property type="entry name" value="Cu_amine_oxidN2"/>
    <property type="match status" value="1"/>
</dbReference>
<dbReference type="InterPro" id="IPR049948">
    <property type="entry name" value="Cu_Am_ox_TPQ-bd"/>
</dbReference>
<evidence type="ECO:0000259" key="11">
    <source>
        <dbReference type="Pfam" id="PF02727"/>
    </source>
</evidence>
<proteinExistence type="inferred from homology"/>
<name>A0A3N4LW95_9PEZI</name>
<dbReference type="InterPro" id="IPR015328">
    <property type="entry name" value="DUF1965"/>
</dbReference>
<dbReference type="GO" id="GO:0009308">
    <property type="term" value="P:amine metabolic process"/>
    <property type="evidence" value="ECO:0007669"/>
    <property type="project" value="UniProtKB-UniRule"/>
</dbReference>
<comment type="cofactor">
    <cofactor evidence="9">
        <name>Cu cation</name>
        <dbReference type="ChEBI" id="CHEBI:23378"/>
    </cofactor>
    <text evidence="9">Contains 1 topaquinone per subunit.</text>
</comment>
<dbReference type="PANTHER" id="PTHR10638:SF20">
    <property type="entry name" value="AMINE OXIDASE"/>
    <property type="match status" value="1"/>
</dbReference>
<evidence type="ECO:0000256" key="4">
    <source>
        <dbReference type="ARBA" id="ARBA00022772"/>
    </source>
</evidence>
<dbReference type="FunFam" id="3.10.450.40:FF:000018">
    <property type="entry name" value="Amine oxidase"/>
    <property type="match status" value="1"/>
</dbReference>
<comment type="similarity">
    <text evidence="2 9">Belongs to the copper/topaquinone oxidase family.</text>
</comment>
<keyword evidence="5 9" id="KW-0560">Oxidoreductase</keyword>
<keyword evidence="14" id="KW-1185">Reference proteome</keyword>
<dbReference type="GO" id="GO:0005507">
    <property type="term" value="F:copper ion binding"/>
    <property type="evidence" value="ECO:0007669"/>
    <property type="project" value="InterPro"/>
</dbReference>
<evidence type="ECO:0000259" key="10">
    <source>
        <dbReference type="Pfam" id="PF01179"/>
    </source>
</evidence>
<protein>
    <recommendedName>
        <fullName evidence="9">Amine oxidase</fullName>
        <ecNumber evidence="9">1.4.3.-</ecNumber>
    </recommendedName>
</protein>
<dbReference type="GO" id="GO:0008131">
    <property type="term" value="F:primary methylamine oxidase activity"/>
    <property type="evidence" value="ECO:0007669"/>
    <property type="project" value="InterPro"/>
</dbReference>
<feature type="active site" description="Proton acceptor" evidence="7">
    <location>
        <position position="385"/>
    </location>
</feature>
<accession>A0A3N4LW95</accession>
<evidence type="ECO:0000256" key="7">
    <source>
        <dbReference type="PIRSR" id="PIRSR600269-50"/>
    </source>
</evidence>
<dbReference type="Proteomes" id="UP000267821">
    <property type="component" value="Unassembled WGS sequence"/>
</dbReference>
<dbReference type="OrthoDB" id="3341590at2759"/>
<dbReference type="PRINTS" id="PR00766">
    <property type="entry name" value="CUDAOXIDASE"/>
</dbReference>
<evidence type="ECO:0000256" key="2">
    <source>
        <dbReference type="ARBA" id="ARBA00007983"/>
    </source>
</evidence>
<keyword evidence="6 9" id="KW-0186">Copper</keyword>
<evidence type="ECO:0000256" key="1">
    <source>
        <dbReference type="ARBA" id="ARBA00001935"/>
    </source>
</evidence>
<dbReference type="PANTHER" id="PTHR10638">
    <property type="entry name" value="COPPER AMINE OXIDASE"/>
    <property type="match status" value="1"/>
</dbReference>
<evidence type="ECO:0000256" key="8">
    <source>
        <dbReference type="PIRSR" id="PIRSR600269-51"/>
    </source>
</evidence>
<evidence type="ECO:0000313" key="14">
    <source>
        <dbReference type="Proteomes" id="UP000267821"/>
    </source>
</evidence>
<reference evidence="13 14" key="1">
    <citation type="journal article" date="2018" name="Nat. Ecol. Evol.">
        <title>Pezizomycetes genomes reveal the molecular basis of ectomycorrhizal truffle lifestyle.</title>
        <authorList>
            <person name="Murat C."/>
            <person name="Payen T."/>
            <person name="Noel B."/>
            <person name="Kuo A."/>
            <person name="Morin E."/>
            <person name="Chen J."/>
            <person name="Kohler A."/>
            <person name="Krizsan K."/>
            <person name="Balestrini R."/>
            <person name="Da Silva C."/>
            <person name="Montanini B."/>
            <person name="Hainaut M."/>
            <person name="Levati E."/>
            <person name="Barry K.W."/>
            <person name="Belfiori B."/>
            <person name="Cichocki N."/>
            <person name="Clum A."/>
            <person name="Dockter R.B."/>
            <person name="Fauchery L."/>
            <person name="Guy J."/>
            <person name="Iotti M."/>
            <person name="Le Tacon F."/>
            <person name="Lindquist E.A."/>
            <person name="Lipzen A."/>
            <person name="Malagnac F."/>
            <person name="Mello A."/>
            <person name="Molinier V."/>
            <person name="Miyauchi S."/>
            <person name="Poulain J."/>
            <person name="Riccioni C."/>
            <person name="Rubini A."/>
            <person name="Sitrit Y."/>
            <person name="Splivallo R."/>
            <person name="Traeger S."/>
            <person name="Wang M."/>
            <person name="Zifcakova L."/>
            <person name="Wipf D."/>
            <person name="Zambonelli A."/>
            <person name="Paolocci F."/>
            <person name="Nowrousian M."/>
            <person name="Ottonello S."/>
            <person name="Baldrian P."/>
            <person name="Spatafora J.W."/>
            <person name="Henrissat B."/>
            <person name="Nagy L.G."/>
            <person name="Aury J.M."/>
            <person name="Wincker P."/>
            <person name="Grigoriev I.V."/>
            <person name="Bonfante P."/>
            <person name="Martin F.M."/>
        </authorList>
    </citation>
    <scope>NUCLEOTIDE SEQUENCE [LARGE SCALE GENOMIC DNA]</scope>
    <source>
        <strain evidence="13 14">ATCC MYA-4762</strain>
    </source>
</reference>
<dbReference type="GO" id="GO:0005886">
    <property type="term" value="C:plasma membrane"/>
    <property type="evidence" value="ECO:0007669"/>
    <property type="project" value="TreeGrafter"/>
</dbReference>
<dbReference type="InterPro" id="IPR036460">
    <property type="entry name" value="Cu_amine_oxidase_C_sf"/>
</dbReference>
<comment type="PTM">
    <text evidence="8 9">Topaquinone (TPQ) is generated by copper-dependent autoxidation of a specific tyrosyl residue.</text>
</comment>
<gene>
    <name evidence="13" type="ORF">L211DRAFT_876556</name>
</gene>
<evidence type="ECO:0000256" key="5">
    <source>
        <dbReference type="ARBA" id="ARBA00023002"/>
    </source>
</evidence>
<keyword evidence="3 9" id="KW-0479">Metal-binding</keyword>
<evidence type="ECO:0000259" key="12">
    <source>
        <dbReference type="Pfam" id="PF09248"/>
    </source>
</evidence>
<organism evidence="13 14">
    <name type="scientific">Terfezia boudieri ATCC MYA-4762</name>
    <dbReference type="NCBI Taxonomy" id="1051890"/>
    <lineage>
        <taxon>Eukaryota</taxon>
        <taxon>Fungi</taxon>
        <taxon>Dikarya</taxon>
        <taxon>Ascomycota</taxon>
        <taxon>Pezizomycotina</taxon>
        <taxon>Pezizomycetes</taxon>
        <taxon>Pezizales</taxon>
        <taxon>Pezizaceae</taxon>
        <taxon>Terfezia</taxon>
    </lineage>
</organism>
<dbReference type="GO" id="GO:0048038">
    <property type="term" value="F:quinone binding"/>
    <property type="evidence" value="ECO:0007669"/>
    <property type="project" value="InterPro"/>
</dbReference>
<dbReference type="STRING" id="1051890.A0A3N4LW95"/>
<dbReference type="Gene3D" id="3.10.450.40">
    <property type="match status" value="2"/>
</dbReference>
<dbReference type="Gene3D" id="2.70.98.20">
    <property type="entry name" value="Copper amine oxidase, catalytic domain"/>
    <property type="match status" value="1"/>
</dbReference>
<evidence type="ECO:0000256" key="3">
    <source>
        <dbReference type="ARBA" id="ARBA00022723"/>
    </source>
</evidence>
<feature type="domain" description="Copper amine oxidase catalytic" evidence="10">
    <location>
        <begin position="312"/>
        <end position="721"/>
    </location>
</feature>
<keyword evidence="4 7" id="KW-0801">TPQ</keyword>
<dbReference type="SUPFAM" id="SSF54416">
    <property type="entry name" value="Amine oxidase N-terminal region"/>
    <property type="match status" value="2"/>
</dbReference>
<dbReference type="InParanoid" id="A0A3N4LW95"/>
<evidence type="ECO:0000313" key="13">
    <source>
        <dbReference type="EMBL" id="RPB24911.1"/>
    </source>
</evidence>
<feature type="domain" description="Copper amine oxidase N2-terminal" evidence="11">
    <location>
        <begin position="77"/>
        <end position="139"/>
    </location>
</feature>
<dbReference type="Pfam" id="PF01179">
    <property type="entry name" value="Cu_amine_oxid"/>
    <property type="match status" value="1"/>
</dbReference>
<dbReference type="Pfam" id="PF09248">
    <property type="entry name" value="DUF1965"/>
    <property type="match status" value="1"/>
</dbReference>
<sequence length="737" mass="84304">MATSRSLLYFFLLLLIALAFLYAFISTSVRLAEEYKRPRRTLRAPKENLWDTLLDDEVSQLINWLYEPEQGLNLTYHDNATHWDNFIGVTELIPPNKTDALAYLEGNGSVPTRYARVVLFQGASEDPYVHEIKVGPLPISKKTTWEPYNYIYNKGDSATPWYGADDKKRLHEFFKPVVSELADITYDLLGTVIYGQDNDTGGLRTVDPLQKENGRIIQWLEFIGLPQNGYNAETLLSQGLYLKFDITGRDPKGWAFKALLYNDIMYNSSAEFRKAYNTPGFVKLNKIVQGDWMTTKRQGERLPLDELPPPIAVQAEGPRYLLDVKNKYIEWMGFSFYIGFSKDLGTSLHQIMYQGKRIIYELGLQEVMTHYAGNDPVSSGLTYLDSYYGIGSYMYRLIAGYDCPEYSTFLDNWFHENGHTMYQRNSVCIFEQDAGYTIQRHTSTKVMGFGGHHQGYASATRNTVLVVRTVASIDNYDYTFDYNFYLDGSIEVKVRASGYIQGAFYANNEDYGYRIHEALSGSFHTHVINFKADIDVMGEKNTFERISLVPTTEKYPWSEKPKNTMKLKRSSIGNEDNGKLNWPENAAEMYVIMNKDVKNKYGEYPGYRIVPASGSPAHLIIQDSPYILEAAEFSKHHLFVTKHKDSESRSSSAANYMNPWDPSVNFNKFFDGESLLQEDLVVWFNLGMHHVAHTGDLPNTVSTTAQGSMMISLHNYLDLDASRQTSQMVEINFFTEL</sequence>
<dbReference type="InterPro" id="IPR015800">
    <property type="entry name" value="Cu_amine_oxidase_N2"/>
</dbReference>
<dbReference type="InterPro" id="IPR016182">
    <property type="entry name" value="Cu_amine_oxidase_N-reg"/>
</dbReference>
<evidence type="ECO:0000256" key="6">
    <source>
        <dbReference type="ARBA" id="ARBA00023008"/>
    </source>
</evidence>
<feature type="active site" description="Schiff-base intermediate with substrate; via topaquinone" evidence="7">
    <location>
        <position position="476"/>
    </location>
</feature>
<dbReference type="InterPro" id="IPR015798">
    <property type="entry name" value="Cu_amine_oxidase_C"/>
</dbReference>